<evidence type="ECO:0008006" key="3">
    <source>
        <dbReference type="Google" id="ProtNLM"/>
    </source>
</evidence>
<dbReference type="Proteomes" id="UP000052268">
    <property type="component" value="Unassembled WGS sequence"/>
</dbReference>
<protein>
    <recommendedName>
        <fullName evidence="3">HTH tetR-type domain-containing protein</fullName>
    </recommendedName>
</protein>
<evidence type="ECO:0000313" key="2">
    <source>
        <dbReference type="Proteomes" id="UP000052268"/>
    </source>
</evidence>
<reference evidence="1 2" key="1">
    <citation type="journal article" date="2015" name="G3 (Bethesda)">
        <title>Insights into Ongoing Evolution of the Hexachlorocyclohexane Catabolic Pathway from Comparative Genomics of Ten Sphingomonadaceae Strains.</title>
        <authorList>
            <person name="Pearce S.L."/>
            <person name="Oakeshott J.G."/>
            <person name="Pandey G."/>
        </authorList>
    </citation>
    <scope>NUCLEOTIDE SEQUENCE [LARGE SCALE GENOMIC DNA]</scope>
    <source>
        <strain evidence="1 2">LL02</strain>
    </source>
</reference>
<proteinExistence type="predicted"/>
<sequence>MIACDGIECTTVREIARLTNNSSSIVSGYLRSKHELLLCACCILMERATAL</sequence>
<keyword evidence="2" id="KW-1185">Reference proteome</keyword>
<dbReference type="Gene3D" id="1.10.357.10">
    <property type="entry name" value="Tetracycline Repressor, domain 2"/>
    <property type="match status" value="1"/>
</dbReference>
<comment type="caution">
    <text evidence="1">The sequence shown here is derived from an EMBL/GenBank/DDBJ whole genome shotgun (WGS) entry which is preliminary data.</text>
</comment>
<dbReference type="RefSeq" id="WP_169795031.1">
    <property type="nucleotide sequence ID" value="NZ_KQ130453.1"/>
</dbReference>
<name>A0A0J7XZI2_9SPHN</name>
<dbReference type="EMBL" id="JACU01000004">
    <property type="protein sequence ID" value="KMS56618.1"/>
    <property type="molecule type" value="Genomic_DNA"/>
</dbReference>
<dbReference type="PATRIC" id="fig|1114963.3.peg.1602"/>
<organism evidence="1 2">
    <name type="scientific">Novosphingobium barchaimii LL02</name>
    <dbReference type="NCBI Taxonomy" id="1114963"/>
    <lineage>
        <taxon>Bacteria</taxon>
        <taxon>Pseudomonadati</taxon>
        <taxon>Pseudomonadota</taxon>
        <taxon>Alphaproteobacteria</taxon>
        <taxon>Sphingomonadales</taxon>
        <taxon>Sphingomonadaceae</taxon>
        <taxon>Novosphingobium</taxon>
    </lineage>
</organism>
<accession>A0A0J7XZI2</accession>
<evidence type="ECO:0000313" key="1">
    <source>
        <dbReference type="EMBL" id="KMS56618.1"/>
    </source>
</evidence>
<dbReference type="AlphaFoldDB" id="A0A0J7XZI2"/>
<gene>
    <name evidence="1" type="ORF">V474_13960</name>
</gene>